<dbReference type="EC" id="2.7.13.3" evidence="3"/>
<evidence type="ECO:0000256" key="3">
    <source>
        <dbReference type="ARBA" id="ARBA00012438"/>
    </source>
</evidence>
<keyword evidence="5" id="KW-0808">Transferase</keyword>
<dbReference type="GO" id="GO:0000160">
    <property type="term" value="P:phosphorelay signal transduction system"/>
    <property type="evidence" value="ECO:0007669"/>
    <property type="project" value="UniProtKB-KW"/>
</dbReference>
<dbReference type="NCBIfam" id="TIGR00229">
    <property type="entry name" value="sensory_box"/>
    <property type="match status" value="1"/>
</dbReference>
<evidence type="ECO:0000256" key="5">
    <source>
        <dbReference type="ARBA" id="ARBA00022679"/>
    </source>
</evidence>
<dbReference type="Proteomes" id="UP000469011">
    <property type="component" value="Unassembled WGS sequence"/>
</dbReference>
<dbReference type="GO" id="GO:0005524">
    <property type="term" value="F:ATP binding"/>
    <property type="evidence" value="ECO:0007669"/>
    <property type="project" value="UniProtKB-KW"/>
</dbReference>
<feature type="domain" description="PAS" evidence="11">
    <location>
        <begin position="432"/>
        <end position="501"/>
    </location>
</feature>
<dbReference type="CDD" id="cd00130">
    <property type="entry name" value="PAS"/>
    <property type="match status" value="1"/>
</dbReference>
<evidence type="ECO:0000256" key="7">
    <source>
        <dbReference type="ARBA" id="ARBA00022777"/>
    </source>
</evidence>
<evidence type="ECO:0000259" key="11">
    <source>
        <dbReference type="PROSITE" id="PS50112"/>
    </source>
</evidence>
<feature type="transmembrane region" description="Helical" evidence="10">
    <location>
        <begin position="50"/>
        <end position="68"/>
    </location>
</feature>
<evidence type="ECO:0000256" key="10">
    <source>
        <dbReference type="SAM" id="Phobius"/>
    </source>
</evidence>
<evidence type="ECO:0000256" key="2">
    <source>
        <dbReference type="ARBA" id="ARBA00004370"/>
    </source>
</evidence>
<dbReference type="InterPro" id="IPR029151">
    <property type="entry name" value="Sensor-like_sf"/>
</dbReference>
<keyword evidence="9" id="KW-0902">Two-component regulatory system</keyword>
<keyword evidence="8" id="KW-0067">ATP-binding</keyword>
<dbReference type="RefSeq" id="WP_163465841.1">
    <property type="nucleotide sequence ID" value="NZ_JAAAMG010000028.1"/>
</dbReference>
<name>A0A6N9T7M6_9HYPH</name>
<dbReference type="SUPFAM" id="SSF103190">
    <property type="entry name" value="Sensory domain-like"/>
    <property type="match status" value="1"/>
</dbReference>
<dbReference type="EMBL" id="JAAAMG010000028">
    <property type="protein sequence ID" value="NDW07383.1"/>
    <property type="molecule type" value="Genomic_DNA"/>
</dbReference>
<dbReference type="GO" id="GO:0004673">
    <property type="term" value="F:protein histidine kinase activity"/>
    <property type="evidence" value="ECO:0007669"/>
    <property type="project" value="UniProtKB-EC"/>
</dbReference>
<dbReference type="InterPro" id="IPR000014">
    <property type="entry name" value="PAS"/>
</dbReference>
<dbReference type="GO" id="GO:0016020">
    <property type="term" value="C:membrane"/>
    <property type="evidence" value="ECO:0007669"/>
    <property type="project" value="UniProtKB-SubCell"/>
</dbReference>
<dbReference type="Pfam" id="PF13426">
    <property type="entry name" value="PAS_9"/>
    <property type="match status" value="1"/>
</dbReference>
<dbReference type="SMART" id="SM00091">
    <property type="entry name" value="PAS"/>
    <property type="match status" value="1"/>
</dbReference>
<dbReference type="Gene3D" id="6.10.340.10">
    <property type="match status" value="1"/>
</dbReference>
<dbReference type="PANTHER" id="PTHR41523">
    <property type="entry name" value="TWO-COMPONENT SYSTEM SENSOR PROTEIN"/>
    <property type="match status" value="1"/>
</dbReference>
<evidence type="ECO:0000256" key="9">
    <source>
        <dbReference type="ARBA" id="ARBA00023012"/>
    </source>
</evidence>
<evidence type="ECO:0000256" key="8">
    <source>
        <dbReference type="ARBA" id="ARBA00022840"/>
    </source>
</evidence>
<keyword evidence="10" id="KW-1133">Transmembrane helix</keyword>
<keyword evidence="7" id="KW-0418">Kinase</keyword>
<reference evidence="12 13" key="1">
    <citation type="submission" date="2020-01" db="EMBL/GenBank/DDBJ databases">
        <title>Jiella pacifica sp. nov.</title>
        <authorList>
            <person name="Xue Z."/>
            <person name="Zhu S."/>
            <person name="Chen J."/>
            <person name="Yang J."/>
        </authorList>
    </citation>
    <scope>NUCLEOTIDE SEQUENCE [LARGE SCALE GENOMIC DNA]</scope>
    <source>
        <strain evidence="12 13">40Bstr34</strain>
    </source>
</reference>
<comment type="catalytic activity">
    <reaction evidence="1">
        <text>ATP + protein L-histidine = ADP + protein N-phospho-L-histidine.</text>
        <dbReference type="EC" id="2.7.13.3"/>
    </reaction>
</comment>
<dbReference type="Gene3D" id="3.30.450.20">
    <property type="entry name" value="PAS domain"/>
    <property type="match status" value="2"/>
</dbReference>
<dbReference type="PANTHER" id="PTHR41523:SF8">
    <property type="entry name" value="ETHYLENE RESPONSE SENSOR PROTEIN"/>
    <property type="match status" value="1"/>
</dbReference>
<comment type="subcellular location">
    <subcellularLocation>
        <location evidence="2">Membrane</location>
    </subcellularLocation>
</comment>
<comment type="caution">
    <text evidence="12">The sequence shown here is derived from an EMBL/GenBank/DDBJ whole genome shotgun (WGS) entry which is preliminary data.</text>
</comment>
<protein>
    <recommendedName>
        <fullName evidence="3">histidine kinase</fullName>
        <ecNumber evidence="3">2.7.13.3</ecNumber>
    </recommendedName>
</protein>
<keyword evidence="13" id="KW-1185">Reference proteome</keyword>
<evidence type="ECO:0000313" key="13">
    <source>
        <dbReference type="Proteomes" id="UP000469011"/>
    </source>
</evidence>
<keyword evidence="10" id="KW-0472">Membrane</keyword>
<organism evidence="12 13">
    <name type="scientific">Jiella pacifica</name>
    <dbReference type="NCBI Taxonomy" id="2696469"/>
    <lineage>
        <taxon>Bacteria</taxon>
        <taxon>Pseudomonadati</taxon>
        <taxon>Pseudomonadota</taxon>
        <taxon>Alphaproteobacteria</taxon>
        <taxon>Hyphomicrobiales</taxon>
        <taxon>Aurantimonadaceae</taxon>
        <taxon>Jiella</taxon>
    </lineage>
</organism>
<gene>
    <name evidence="12" type="ORF">GTK09_23485</name>
</gene>
<proteinExistence type="predicted"/>
<evidence type="ECO:0000256" key="4">
    <source>
        <dbReference type="ARBA" id="ARBA00022553"/>
    </source>
</evidence>
<dbReference type="InterPro" id="IPR035965">
    <property type="entry name" value="PAS-like_dom_sf"/>
</dbReference>
<feature type="transmembrane region" description="Helical" evidence="10">
    <location>
        <begin position="368"/>
        <end position="390"/>
    </location>
</feature>
<accession>A0A6N9T7M6</accession>
<keyword evidence="4" id="KW-0597">Phosphoprotein</keyword>
<dbReference type="AlphaFoldDB" id="A0A6N9T7M6"/>
<sequence length="575" mass="61311">MDAGLPAGGQGQMVAQGLAKGFSEAPPPLIEARFACGGGSTVSLAVRMSIAMVLLVMLTAAAVGTLIYQRAVAGSLPLAMANLRSHAGLLAADLSDYVASARADVLVLRNMPGTESAARLAAGLPIRPDTRPLPQLQDQLAAEFDAMLRAKPYYLQLRLVGADTEGREILRTDRSGPNGSIRRVRGPDLQAKGDRPYVSESARLLSCEIYVSPLNYNREYGELEIPRVPSVRVATPVYGETSQALGIVVINLDMRPILKTLPVNSLAGGTLLLVDEVVNYLINPEDPESQFAFESGAPVRVQDRWPSLGEMTATDEAAVRQIEAPDGRRYGAAAWPVELGGFRRVTMLEVVPIEVLLAETRGIAGSSLLVGGLAALLAAALAVAISVSFARPIRAMTKAVGSATSAKVGRLPVDAPGEVGALARALVRFMEREALLGAIVGSSVDAILTKTLDGTITSWNPAAEQLYGYGAEEAVGRKLDFIIPRDRLHEFEDIMSRLKKGEQIRTFRTTRLHKSGRILDVSLSISPVRNPLGDCVVLERKSPYGLCSDTMSERSHMFVTISTAPAASNAAAWPE</sequence>
<keyword evidence="6" id="KW-0547">Nucleotide-binding</keyword>
<evidence type="ECO:0000313" key="12">
    <source>
        <dbReference type="EMBL" id="NDW07383.1"/>
    </source>
</evidence>
<evidence type="ECO:0000256" key="1">
    <source>
        <dbReference type="ARBA" id="ARBA00000085"/>
    </source>
</evidence>
<evidence type="ECO:0000256" key="6">
    <source>
        <dbReference type="ARBA" id="ARBA00022741"/>
    </source>
</evidence>
<keyword evidence="10" id="KW-0812">Transmembrane</keyword>
<dbReference type="PROSITE" id="PS50112">
    <property type="entry name" value="PAS"/>
    <property type="match status" value="1"/>
</dbReference>
<dbReference type="SUPFAM" id="SSF55785">
    <property type="entry name" value="PYP-like sensor domain (PAS domain)"/>
    <property type="match status" value="1"/>
</dbReference>